<evidence type="ECO:0000256" key="3">
    <source>
        <dbReference type="ARBA" id="ARBA00022692"/>
    </source>
</evidence>
<dbReference type="PANTHER" id="PTHR43461:SF1">
    <property type="entry name" value="TRANSMEMBRANE PROTEIN 256"/>
    <property type="match status" value="1"/>
</dbReference>
<sequence>MLNKYGAIGAIYALLAVAFGAFGAHGLKDVLDEDMLEVFETGVRYQMYHGLGILVVAVLSDRVGKADVLRRGAMLLHIGIIVFSGSLYVLSLSGTKWLGAITPIGGVCFLAGWAMIAWALWSSRSDSRSVK</sequence>
<proteinExistence type="inferred from homology"/>
<evidence type="ECO:0000256" key="2">
    <source>
        <dbReference type="ARBA" id="ARBA00009694"/>
    </source>
</evidence>
<gene>
    <name evidence="7" type="ORF">H8B09_02510</name>
</gene>
<feature type="transmembrane region" description="Helical" evidence="6">
    <location>
        <begin position="72"/>
        <end position="91"/>
    </location>
</feature>
<evidence type="ECO:0000256" key="5">
    <source>
        <dbReference type="ARBA" id="ARBA00023136"/>
    </source>
</evidence>
<reference evidence="7 8" key="1">
    <citation type="submission" date="2020-09" db="EMBL/GenBank/DDBJ databases">
        <title>Paenibacillus sp. strain PR3 16S rRNA gene Genome sequencing and assembly.</title>
        <authorList>
            <person name="Kim J."/>
        </authorList>
    </citation>
    <scope>NUCLEOTIDE SEQUENCE [LARGE SCALE GENOMIC DNA]</scope>
    <source>
        <strain evidence="7 8">PR3</strain>
    </source>
</reference>
<evidence type="ECO:0000313" key="7">
    <source>
        <dbReference type="EMBL" id="MBD3917610.1"/>
    </source>
</evidence>
<dbReference type="Pfam" id="PF04241">
    <property type="entry name" value="DUF423"/>
    <property type="match status" value="1"/>
</dbReference>
<organism evidence="7 8">
    <name type="scientific">Paenibacillus terricola</name>
    <dbReference type="NCBI Taxonomy" id="2763503"/>
    <lineage>
        <taxon>Bacteria</taxon>
        <taxon>Bacillati</taxon>
        <taxon>Bacillota</taxon>
        <taxon>Bacilli</taxon>
        <taxon>Bacillales</taxon>
        <taxon>Paenibacillaceae</taxon>
        <taxon>Paenibacillus</taxon>
    </lineage>
</organism>
<comment type="caution">
    <text evidence="7">The sequence shown here is derived from an EMBL/GenBank/DDBJ whole genome shotgun (WGS) entry which is preliminary data.</text>
</comment>
<dbReference type="EMBL" id="JACXZA010000001">
    <property type="protein sequence ID" value="MBD3917610.1"/>
    <property type="molecule type" value="Genomic_DNA"/>
</dbReference>
<evidence type="ECO:0000313" key="8">
    <source>
        <dbReference type="Proteomes" id="UP000609346"/>
    </source>
</evidence>
<accession>A0ABR8MRZ8</accession>
<evidence type="ECO:0000256" key="4">
    <source>
        <dbReference type="ARBA" id="ARBA00022989"/>
    </source>
</evidence>
<evidence type="ECO:0000256" key="1">
    <source>
        <dbReference type="ARBA" id="ARBA00004141"/>
    </source>
</evidence>
<keyword evidence="4 6" id="KW-1133">Transmembrane helix</keyword>
<comment type="subcellular location">
    <subcellularLocation>
        <location evidence="1">Membrane</location>
        <topology evidence="1">Multi-pass membrane protein</topology>
    </subcellularLocation>
</comment>
<feature type="transmembrane region" description="Helical" evidence="6">
    <location>
        <begin position="97"/>
        <end position="121"/>
    </location>
</feature>
<dbReference type="PANTHER" id="PTHR43461">
    <property type="entry name" value="TRANSMEMBRANE PROTEIN 256"/>
    <property type="match status" value="1"/>
</dbReference>
<comment type="similarity">
    <text evidence="2">Belongs to the UPF0382 family.</text>
</comment>
<name>A0ABR8MRZ8_9BACL</name>
<dbReference type="Proteomes" id="UP000609346">
    <property type="component" value="Unassembled WGS sequence"/>
</dbReference>
<protein>
    <submittedName>
        <fullName evidence="7">DUF423 domain-containing protein</fullName>
    </submittedName>
</protein>
<dbReference type="InterPro" id="IPR006696">
    <property type="entry name" value="DUF423"/>
</dbReference>
<evidence type="ECO:0000256" key="6">
    <source>
        <dbReference type="SAM" id="Phobius"/>
    </source>
</evidence>
<keyword evidence="3 6" id="KW-0812">Transmembrane</keyword>
<dbReference type="RefSeq" id="WP_191202768.1">
    <property type="nucleotide sequence ID" value="NZ_JACXZA010000001.1"/>
</dbReference>
<keyword evidence="8" id="KW-1185">Reference proteome</keyword>
<feature type="transmembrane region" description="Helical" evidence="6">
    <location>
        <begin position="42"/>
        <end position="60"/>
    </location>
</feature>
<keyword evidence="5 6" id="KW-0472">Membrane</keyword>